<dbReference type="InterPro" id="IPR009057">
    <property type="entry name" value="Homeodomain-like_sf"/>
</dbReference>
<keyword evidence="2" id="KW-0238">DNA-binding</keyword>
<dbReference type="PANTHER" id="PTHR46796:SF13">
    <property type="entry name" value="HTH-TYPE TRANSCRIPTIONAL ACTIVATOR RHAS"/>
    <property type="match status" value="1"/>
</dbReference>
<dbReference type="PROSITE" id="PS01124">
    <property type="entry name" value="HTH_ARAC_FAMILY_2"/>
    <property type="match status" value="1"/>
</dbReference>
<dbReference type="RefSeq" id="WP_261297441.1">
    <property type="nucleotide sequence ID" value="NZ_JAMTCD010000004.1"/>
</dbReference>
<dbReference type="GO" id="GO:0043565">
    <property type="term" value="F:sequence-specific DNA binding"/>
    <property type="evidence" value="ECO:0007669"/>
    <property type="project" value="InterPro"/>
</dbReference>
<dbReference type="GO" id="GO:0003700">
    <property type="term" value="F:DNA-binding transcription factor activity"/>
    <property type="evidence" value="ECO:0007669"/>
    <property type="project" value="InterPro"/>
</dbReference>
<proteinExistence type="predicted"/>
<keyword evidence="1" id="KW-0805">Transcription regulation</keyword>
<evidence type="ECO:0000256" key="2">
    <source>
        <dbReference type="ARBA" id="ARBA00023125"/>
    </source>
</evidence>
<dbReference type="SUPFAM" id="SSF46689">
    <property type="entry name" value="Homeodomain-like"/>
    <property type="match status" value="1"/>
</dbReference>
<keyword evidence="3" id="KW-0804">Transcription</keyword>
<evidence type="ECO:0000256" key="3">
    <source>
        <dbReference type="ARBA" id="ARBA00023163"/>
    </source>
</evidence>
<dbReference type="InterPro" id="IPR050204">
    <property type="entry name" value="AraC_XylS_family_regulators"/>
</dbReference>
<dbReference type="Gene3D" id="1.10.10.60">
    <property type="entry name" value="Homeodomain-like"/>
    <property type="match status" value="1"/>
</dbReference>
<accession>A0A9X2WKJ5</accession>
<evidence type="ECO:0000313" key="6">
    <source>
        <dbReference type="Proteomes" id="UP001155546"/>
    </source>
</evidence>
<organism evidence="5 6">
    <name type="scientific">Shewanella holmiensis</name>
    <dbReference type="NCBI Taxonomy" id="2952222"/>
    <lineage>
        <taxon>Bacteria</taxon>
        <taxon>Pseudomonadati</taxon>
        <taxon>Pseudomonadota</taxon>
        <taxon>Gammaproteobacteria</taxon>
        <taxon>Alteromonadales</taxon>
        <taxon>Shewanellaceae</taxon>
        <taxon>Shewanella</taxon>
    </lineage>
</organism>
<dbReference type="AlphaFoldDB" id="A0A9X2WKJ5"/>
<gene>
    <name evidence="5" type="ORF">NE535_04265</name>
</gene>
<sequence length="278" mass="31918">MNHWLQPPQSSRIAKYVECYWLIEKLHDSECFQYPKLNPDPSAHLIISPHSQAYLYDLNPGTVMGVGSHWLYPHQQTFELDHSKAFVHLGIKFHVGALYCLPEFSENPLALDKVELAKDSMLFKQLGVDENALIELAQTNPQQCVDQLDTVLGPWLEQCVEDQHSKITRKALQHLDQSTISGLGEMLYCSQRTLERSFQRTTGLTLKQCQSMNRLEAMLAYLYQRDSTELDWVEVAFMFGFSDQPHLIRYLKKTLGFTPKTYEKQRGLTIDAYGGVSS</sequence>
<evidence type="ECO:0000259" key="4">
    <source>
        <dbReference type="PROSITE" id="PS01124"/>
    </source>
</evidence>
<dbReference type="Pfam" id="PF12833">
    <property type="entry name" value="HTH_18"/>
    <property type="match status" value="1"/>
</dbReference>
<protein>
    <submittedName>
        <fullName evidence="5">AraC family transcriptional regulator</fullName>
    </submittedName>
</protein>
<dbReference type="EMBL" id="JAMTCD010000004">
    <property type="protein sequence ID" value="MCT7941008.1"/>
    <property type="molecule type" value="Genomic_DNA"/>
</dbReference>
<comment type="caution">
    <text evidence="5">The sequence shown here is derived from an EMBL/GenBank/DDBJ whole genome shotgun (WGS) entry which is preliminary data.</text>
</comment>
<dbReference type="Proteomes" id="UP001155546">
    <property type="component" value="Unassembled WGS sequence"/>
</dbReference>
<dbReference type="PANTHER" id="PTHR46796">
    <property type="entry name" value="HTH-TYPE TRANSCRIPTIONAL ACTIVATOR RHAS-RELATED"/>
    <property type="match status" value="1"/>
</dbReference>
<dbReference type="InterPro" id="IPR018060">
    <property type="entry name" value="HTH_AraC"/>
</dbReference>
<reference evidence="5" key="1">
    <citation type="journal article" date="2023" name="Int. J. Syst. Evol. Microbiol.">
        <title>&lt;i&gt;Shewanella septentrionalis&lt;/i&gt; sp. nov. and &lt;i&gt;Shewanella holmiensis&lt;/i&gt; sp. nov., isolated from Baltic Sea water and sediments.</title>
        <authorList>
            <person name="Martin-Rodriguez A.J."/>
            <person name="Thorell K."/>
            <person name="Joffre E."/>
            <person name="Jensie-Markopoulos S."/>
            <person name="Moore E.R.B."/>
            <person name="Sjoling A."/>
        </authorList>
    </citation>
    <scope>NUCLEOTIDE SEQUENCE</scope>
    <source>
        <strain evidence="5">SP1S2-7</strain>
    </source>
</reference>
<evidence type="ECO:0000313" key="5">
    <source>
        <dbReference type="EMBL" id="MCT7941008.1"/>
    </source>
</evidence>
<name>A0A9X2WKJ5_9GAMM</name>
<keyword evidence="6" id="KW-1185">Reference proteome</keyword>
<dbReference type="SMART" id="SM00342">
    <property type="entry name" value="HTH_ARAC"/>
    <property type="match status" value="1"/>
</dbReference>
<feature type="domain" description="HTH araC/xylS-type" evidence="4">
    <location>
        <begin position="165"/>
        <end position="265"/>
    </location>
</feature>
<evidence type="ECO:0000256" key="1">
    <source>
        <dbReference type="ARBA" id="ARBA00023015"/>
    </source>
</evidence>